<sequence length="478" mass="54776">MKRVFIERQKDILRICITENEKLSECYIEEEQLTAYPGQIYKGIVKNIVPGIKCAFVDIGTGKNAYMYMDSRLKNLHVKKGQELLVEIIKEGMGSKGPKVNNNITIPGRYSVIETLNNDINISKKITESASIEKFIIGIKKPSDVGIMIRTNAEKVPISEINEEIKRLYDIYRDILKKSTFTNRPQLIFNPGGVLGKILRDNINDNTELVVVNNKEDLSFITDYFSDKQDIKTKVEFYDGNIPIMQFYGIEREILALRKKNVALPCGGSIVIDKTEAMYVIDVNSGKNIKGISIEKTAEITNVEAAKEIARQVKLRNLSGIIVIDFIDIEDKKAKAKIVHTLENGFKDDKNKTIIYPFTELNLIQIARRRRGKSILESIEENCEHCNGKGKILKFSYLKHLIRNSVIRINTENNIYKIYIEICENYREEVLKNIGEFVDDINGKQSDIYIKYVKNVNAVKVEPILFQSQIDELKNYKL</sequence>
<dbReference type="EMBL" id="FWXH01000002">
    <property type="protein sequence ID" value="SMC19064.1"/>
    <property type="molecule type" value="Genomic_DNA"/>
</dbReference>
<dbReference type="CDD" id="cd04453">
    <property type="entry name" value="S1_RNase_E"/>
    <property type="match status" value="1"/>
</dbReference>
<dbReference type="Pfam" id="PF10150">
    <property type="entry name" value="RNase_E_G"/>
    <property type="match status" value="1"/>
</dbReference>
<feature type="domain" description="S1 motif" evidence="6">
    <location>
        <begin position="36"/>
        <end position="103"/>
    </location>
</feature>
<keyword evidence="3" id="KW-0378">Hydrolase</keyword>
<accession>A0A1W1X527</accession>
<evidence type="ECO:0000259" key="6">
    <source>
        <dbReference type="SMART" id="SM00316"/>
    </source>
</evidence>
<keyword evidence="5" id="KW-0694">RNA-binding</keyword>
<gene>
    <name evidence="7" type="ORF">SAMN02745134_00744</name>
</gene>
<evidence type="ECO:0000313" key="7">
    <source>
        <dbReference type="EMBL" id="SMC19064.1"/>
    </source>
</evidence>
<dbReference type="GO" id="GO:0005737">
    <property type="term" value="C:cytoplasm"/>
    <property type="evidence" value="ECO:0007669"/>
    <property type="project" value="TreeGrafter"/>
</dbReference>
<evidence type="ECO:0000256" key="3">
    <source>
        <dbReference type="ARBA" id="ARBA00022801"/>
    </source>
</evidence>
<evidence type="ECO:0000313" key="8">
    <source>
        <dbReference type="Proteomes" id="UP000192468"/>
    </source>
</evidence>
<dbReference type="GO" id="GO:0046872">
    <property type="term" value="F:metal ion binding"/>
    <property type="evidence" value="ECO:0007669"/>
    <property type="project" value="UniProtKB-KW"/>
</dbReference>
<evidence type="ECO:0000256" key="1">
    <source>
        <dbReference type="ARBA" id="ARBA00001946"/>
    </source>
</evidence>
<dbReference type="STRING" id="1121291.SAMN02745134_00744"/>
<dbReference type="InterPro" id="IPR004659">
    <property type="entry name" value="RNase_E/G"/>
</dbReference>
<comment type="cofactor">
    <cofactor evidence="1">
        <name>Mg(2+)</name>
        <dbReference type="ChEBI" id="CHEBI:18420"/>
    </cofactor>
</comment>
<dbReference type="GO" id="GO:0006364">
    <property type="term" value="P:rRNA processing"/>
    <property type="evidence" value="ECO:0007669"/>
    <property type="project" value="TreeGrafter"/>
</dbReference>
<dbReference type="Gene3D" id="2.40.50.140">
    <property type="entry name" value="Nucleic acid-binding proteins"/>
    <property type="match status" value="1"/>
</dbReference>
<keyword evidence="4" id="KW-0460">Magnesium</keyword>
<dbReference type="PANTHER" id="PTHR30001">
    <property type="entry name" value="RIBONUCLEASE"/>
    <property type="match status" value="1"/>
</dbReference>
<keyword evidence="8" id="KW-1185">Reference proteome</keyword>
<dbReference type="InterPro" id="IPR019307">
    <property type="entry name" value="RNA-bd_AU-1/RNase_E/G"/>
</dbReference>
<dbReference type="GO" id="GO:0016787">
    <property type="term" value="F:hydrolase activity"/>
    <property type="evidence" value="ECO:0007669"/>
    <property type="project" value="UniProtKB-KW"/>
</dbReference>
<evidence type="ECO:0000256" key="5">
    <source>
        <dbReference type="ARBA" id="ARBA00022884"/>
    </source>
</evidence>
<dbReference type="GO" id="GO:0003723">
    <property type="term" value="F:RNA binding"/>
    <property type="evidence" value="ECO:0007669"/>
    <property type="project" value="UniProtKB-KW"/>
</dbReference>
<evidence type="ECO:0000256" key="2">
    <source>
        <dbReference type="ARBA" id="ARBA00022723"/>
    </source>
</evidence>
<keyword evidence="2" id="KW-0479">Metal-binding</keyword>
<protein>
    <submittedName>
        <fullName evidence="7">Ribonuclease G</fullName>
    </submittedName>
</protein>
<reference evidence="7 8" key="1">
    <citation type="submission" date="2017-04" db="EMBL/GenBank/DDBJ databases">
        <authorList>
            <person name="Afonso C.L."/>
            <person name="Miller P.J."/>
            <person name="Scott M.A."/>
            <person name="Spackman E."/>
            <person name="Goraichik I."/>
            <person name="Dimitrov K.M."/>
            <person name="Suarez D.L."/>
            <person name="Swayne D.E."/>
        </authorList>
    </citation>
    <scope>NUCLEOTIDE SEQUENCE [LARGE SCALE GENOMIC DNA]</scope>
    <source>
        <strain evidence="7 8">DSM 12555</strain>
    </source>
</reference>
<dbReference type="AlphaFoldDB" id="A0A1W1X527"/>
<dbReference type="Proteomes" id="UP000192468">
    <property type="component" value="Unassembled WGS sequence"/>
</dbReference>
<evidence type="ECO:0000256" key="4">
    <source>
        <dbReference type="ARBA" id="ARBA00022842"/>
    </source>
</evidence>
<dbReference type="InterPro" id="IPR012340">
    <property type="entry name" value="NA-bd_OB-fold"/>
</dbReference>
<dbReference type="GO" id="GO:0004540">
    <property type="term" value="F:RNA nuclease activity"/>
    <property type="evidence" value="ECO:0007669"/>
    <property type="project" value="InterPro"/>
</dbReference>
<dbReference type="SMART" id="SM00316">
    <property type="entry name" value="S1"/>
    <property type="match status" value="1"/>
</dbReference>
<proteinExistence type="predicted"/>
<organism evidence="7 8">
    <name type="scientific">Clostridium acidisoli DSM 12555</name>
    <dbReference type="NCBI Taxonomy" id="1121291"/>
    <lineage>
        <taxon>Bacteria</taxon>
        <taxon>Bacillati</taxon>
        <taxon>Bacillota</taxon>
        <taxon>Clostridia</taxon>
        <taxon>Eubacteriales</taxon>
        <taxon>Clostridiaceae</taxon>
        <taxon>Clostridium</taxon>
    </lineage>
</organism>
<dbReference type="OrthoDB" id="9804278at2"/>
<name>A0A1W1X527_9CLOT</name>
<dbReference type="PANTHER" id="PTHR30001:SF0">
    <property type="entry name" value="RIBONUCLEASE G"/>
    <property type="match status" value="1"/>
</dbReference>
<dbReference type="InterPro" id="IPR003029">
    <property type="entry name" value="S1_domain"/>
</dbReference>
<dbReference type="SUPFAM" id="SSF50249">
    <property type="entry name" value="Nucleic acid-binding proteins"/>
    <property type="match status" value="1"/>
</dbReference>